<gene>
    <name evidence="2" type="ORF">PoB_007649800</name>
</gene>
<dbReference type="AlphaFoldDB" id="A0AAV4E077"/>
<accession>A0AAV4E077</accession>
<protein>
    <submittedName>
        <fullName evidence="2">Uncharacterized protein</fullName>
    </submittedName>
</protein>
<organism evidence="2 3">
    <name type="scientific">Plakobranchus ocellatus</name>
    <dbReference type="NCBI Taxonomy" id="259542"/>
    <lineage>
        <taxon>Eukaryota</taxon>
        <taxon>Metazoa</taxon>
        <taxon>Spiralia</taxon>
        <taxon>Lophotrochozoa</taxon>
        <taxon>Mollusca</taxon>
        <taxon>Gastropoda</taxon>
        <taxon>Heterobranchia</taxon>
        <taxon>Euthyneura</taxon>
        <taxon>Panpulmonata</taxon>
        <taxon>Sacoglossa</taxon>
        <taxon>Placobranchoidea</taxon>
        <taxon>Plakobranchidae</taxon>
        <taxon>Plakobranchus</taxon>
    </lineage>
</organism>
<name>A0AAV4E077_9GAST</name>
<dbReference type="Proteomes" id="UP000735302">
    <property type="component" value="Unassembled WGS sequence"/>
</dbReference>
<evidence type="ECO:0000313" key="3">
    <source>
        <dbReference type="Proteomes" id="UP000735302"/>
    </source>
</evidence>
<evidence type="ECO:0000256" key="1">
    <source>
        <dbReference type="SAM" id="MobiDB-lite"/>
    </source>
</evidence>
<comment type="caution">
    <text evidence="2">The sequence shown here is derived from an EMBL/GenBank/DDBJ whole genome shotgun (WGS) entry which is preliminary data.</text>
</comment>
<dbReference type="EMBL" id="BLXT01008557">
    <property type="protein sequence ID" value="GFO49993.1"/>
    <property type="molecule type" value="Genomic_DNA"/>
</dbReference>
<evidence type="ECO:0000313" key="2">
    <source>
        <dbReference type="EMBL" id="GFO49993.1"/>
    </source>
</evidence>
<sequence length="130" mass="13851">MANYLIKPYAKNNQDPTPGSPMLGQSVEPTLLTLFNLHLMLCAKNGSVTPDLQLLIKFPVEALRWQTIAGTFSVNILGASAQQGDLRLSSPPSGQGAGGGARTCNRKVPSDLRADSLPTVQWTPPFAFSA</sequence>
<feature type="region of interest" description="Disordered" evidence="1">
    <location>
        <begin position="84"/>
        <end position="108"/>
    </location>
</feature>
<reference evidence="2 3" key="1">
    <citation type="journal article" date="2021" name="Elife">
        <title>Chloroplast acquisition without the gene transfer in kleptoplastic sea slugs, Plakobranchus ocellatus.</title>
        <authorList>
            <person name="Maeda T."/>
            <person name="Takahashi S."/>
            <person name="Yoshida T."/>
            <person name="Shimamura S."/>
            <person name="Takaki Y."/>
            <person name="Nagai Y."/>
            <person name="Toyoda A."/>
            <person name="Suzuki Y."/>
            <person name="Arimoto A."/>
            <person name="Ishii H."/>
            <person name="Satoh N."/>
            <person name="Nishiyama T."/>
            <person name="Hasebe M."/>
            <person name="Maruyama T."/>
            <person name="Minagawa J."/>
            <person name="Obokata J."/>
            <person name="Shigenobu S."/>
        </authorList>
    </citation>
    <scope>NUCLEOTIDE SEQUENCE [LARGE SCALE GENOMIC DNA]</scope>
</reference>
<keyword evidence="3" id="KW-1185">Reference proteome</keyword>
<proteinExistence type="predicted"/>